<keyword evidence="3" id="KW-0472">Membrane</keyword>
<organism evidence="4 6">
    <name type="scientific">Legionella micdadei</name>
    <name type="common">Tatlockia micdadei</name>
    <dbReference type="NCBI Taxonomy" id="451"/>
    <lineage>
        <taxon>Bacteria</taxon>
        <taxon>Pseudomonadati</taxon>
        <taxon>Pseudomonadota</taxon>
        <taxon>Gammaproteobacteria</taxon>
        <taxon>Legionellales</taxon>
        <taxon>Legionellaceae</taxon>
        <taxon>Legionella</taxon>
    </lineage>
</organism>
<name>A0A098GIH3_LEGMI</name>
<reference evidence="4" key="1">
    <citation type="submission" date="2014-09" db="EMBL/GenBank/DDBJ databases">
        <authorList>
            <person name="GOMEZ-VALERO Laura"/>
        </authorList>
    </citation>
    <scope>NUCLEOTIDE SEQUENCE</scope>
    <source>
        <strain evidence="4">ATCC33218</strain>
    </source>
</reference>
<dbReference type="AlphaFoldDB" id="A0A098GIH3"/>
<keyword evidence="3" id="KW-0812">Transmembrane</keyword>
<feature type="compositionally biased region" description="Low complexity" evidence="2">
    <location>
        <begin position="108"/>
        <end position="117"/>
    </location>
</feature>
<evidence type="ECO:0000256" key="3">
    <source>
        <dbReference type="SAM" id="Phobius"/>
    </source>
</evidence>
<evidence type="ECO:0000256" key="1">
    <source>
        <dbReference type="SAM" id="Coils"/>
    </source>
</evidence>
<reference evidence="5 7" key="3">
    <citation type="submission" date="2016-10" db="EMBL/GenBank/DDBJ databases">
        <authorList>
            <person name="Varghese N."/>
            <person name="Submissions S."/>
        </authorList>
    </citation>
    <scope>NUCLEOTIDE SEQUENCE [LARGE SCALE GENOMIC DNA]</scope>
    <source>
        <strain evidence="5 7">ATCC 33218</strain>
    </source>
</reference>
<dbReference type="NCBIfam" id="NF038218">
    <property type="entry name" value="IcmG_DotF_IVB"/>
    <property type="match status" value="1"/>
</dbReference>
<sequence>MADNEYNDEYQFSDLDTIGSDVLGDEEPIASDEMGEAPAQKKPQGKNIKRNALIAVVIIVLAMLGYKFLGSFFTSKPSSEETTVPPITAATPQQIETTPPPATPQPQPTAQVQTAPSPVAQAPIVDNSQITQKLSALEMGQQNVRAEVSSLNSQLNGLNSNLNQLSEKIANLNRMINLLVTKLDQQSNQIALLTERTKPKPPPVRRMAKAASLPIYYIQAVIPGRAWLIAPNGSTLTVREGTQIAGYGVVKLIDPNQGRVLTSSGRVIRFSQQDS</sequence>
<dbReference type="RefSeq" id="WP_045099963.1">
    <property type="nucleotide sequence ID" value="NZ_CP020614.1"/>
</dbReference>
<dbReference type="HOGENOM" id="CLU_090625_0_0_6"/>
<keyword evidence="3" id="KW-1133">Transmembrane helix</keyword>
<dbReference type="STRING" id="451.B6N58_03620"/>
<dbReference type="PATRIC" id="fig|451.8.peg.2740"/>
<evidence type="ECO:0000256" key="2">
    <source>
        <dbReference type="SAM" id="MobiDB-lite"/>
    </source>
</evidence>
<dbReference type="Proteomes" id="UP000032414">
    <property type="component" value="Chromosome I"/>
</dbReference>
<dbReference type="Proteomes" id="UP000182998">
    <property type="component" value="Unassembled WGS sequence"/>
</dbReference>
<evidence type="ECO:0000313" key="4">
    <source>
        <dbReference type="EMBL" id="CEG61780.1"/>
    </source>
</evidence>
<feature type="coiled-coil region" evidence="1">
    <location>
        <begin position="141"/>
        <end position="189"/>
    </location>
</feature>
<feature type="region of interest" description="Disordered" evidence="2">
    <location>
        <begin position="1"/>
        <end position="45"/>
    </location>
</feature>
<evidence type="ECO:0000313" key="7">
    <source>
        <dbReference type="Proteomes" id="UP000182998"/>
    </source>
</evidence>
<dbReference type="EMBL" id="FMVN01000005">
    <property type="protein sequence ID" value="SCY23274.1"/>
    <property type="molecule type" value="Genomic_DNA"/>
</dbReference>
<keyword evidence="7" id="KW-1185">Reference proteome</keyword>
<reference evidence="6" key="2">
    <citation type="submission" date="2014-09" db="EMBL/GenBank/DDBJ databases">
        <authorList>
            <person name="Gomez-Valero L."/>
        </authorList>
    </citation>
    <scope>NUCLEOTIDE SEQUENCE [LARGE SCALE GENOMIC DNA]</scope>
    <source>
        <strain evidence="6">ATCC33218</strain>
    </source>
</reference>
<dbReference type="OrthoDB" id="5622044at2"/>
<keyword evidence="1" id="KW-0175">Coiled coil</keyword>
<evidence type="ECO:0000313" key="5">
    <source>
        <dbReference type="EMBL" id="SCY23274.1"/>
    </source>
</evidence>
<dbReference type="Gene3D" id="6.10.280.220">
    <property type="match status" value="1"/>
</dbReference>
<accession>A0A098GIH3</accession>
<dbReference type="KEGG" id="tmc:LMI_2518"/>
<dbReference type="EMBL" id="LN614830">
    <property type="protein sequence ID" value="CEG61780.1"/>
    <property type="molecule type" value="Genomic_DNA"/>
</dbReference>
<proteinExistence type="predicted"/>
<feature type="compositionally biased region" description="Acidic residues" evidence="2">
    <location>
        <begin position="23"/>
        <end position="35"/>
    </location>
</feature>
<feature type="region of interest" description="Disordered" evidence="2">
    <location>
        <begin position="92"/>
        <end position="117"/>
    </location>
</feature>
<feature type="transmembrane region" description="Helical" evidence="3">
    <location>
        <begin position="51"/>
        <end position="69"/>
    </location>
</feature>
<feature type="compositionally biased region" description="Pro residues" evidence="2">
    <location>
        <begin position="98"/>
        <end position="107"/>
    </location>
</feature>
<protein>
    <submittedName>
        <fullName evidence="4">Component of the Dot/Icm secretion system</fullName>
    </submittedName>
    <submittedName>
        <fullName evidence="5">Intracellular multiplication protein IcmG</fullName>
    </submittedName>
</protein>
<gene>
    <name evidence="4" type="primary">dotF</name>
    <name evidence="4" type="synonym">icmG</name>
    <name evidence="4" type="ORF">LMI_2518</name>
    <name evidence="5" type="ORF">SAMN02982997_01156</name>
</gene>
<evidence type="ECO:0000313" key="6">
    <source>
        <dbReference type="Proteomes" id="UP000032414"/>
    </source>
</evidence>